<feature type="transmembrane region" description="Helical" evidence="2">
    <location>
        <begin position="70"/>
        <end position="93"/>
    </location>
</feature>
<evidence type="ECO:0000256" key="1">
    <source>
        <dbReference type="SAM" id="MobiDB-lite"/>
    </source>
</evidence>
<organism evidence="3 4">
    <name type="scientific">Araneus ventricosus</name>
    <name type="common">Orbweaver spider</name>
    <name type="synonym">Epeira ventricosa</name>
    <dbReference type="NCBI Taxonomy" id="182803"/>
    <lineage>
        <taxon>Eukaryota</taxon>
        <taxon>Metazoa</taxon>
        <taxon>Ecdysozoa</taxon>
        <taxon>Arthropoda</taxon>
        <taxon>Chelicerata</taxon>
        <taxon>Arachnida</taxon>
        <taxon>Araneae</taxon>
        <taxon>Araneomorphae</taxon>
        <taxon>Entelegynae</taxon>
        <taxon>Araneoidea</taxon>
        <taxon>Araneidae</taxon>
        <taxon>Araneus</taxon>
    </lineage>
</organism>
<accession>A0A4Y2F7M8</accession>
<protein>
    <submittedName>
        <fullName evidence="3">Uncharacterized protein</fullName>
    </submittedName>
</protein>
<keyword evidence="2" id="KW-1133">Transmembrane helix</keyword>
<keyword evidence="2" id="KW-0812">Transmembrane</keyword>
<dbReference type="Proteomes" id="UP000499080">
    <property type="component" value="Unassembled WGS sequence"/>
</dbReference>
<evidence type="ECO:0000313" key="4">
    <source>
        <dbReference type="Proteomes" id="UP000499080"/>
    </source>
</evidence>
<gene>
    <name evidence="3" type="ORF">AVEN_224387_1</name>
</gene>
<sequence length="98" mass="11214">MGIQMNERTSIMHWKNGLEVDAGGEGGTPESPGTHLRPERKDKNEQDFPFLVFLDKRSCLVDLDIRAWRLWLLGCFVFCYLGKLIEVFGHVGISMQCK</sequence>
<evidence type="ECO:0000313" key="3">
    <source>
        <dbReference type="EMBL" id="GBM37500.1"/>
    </source>
</evidence>
<keyword evidence="2" id="KW-0472">Membrane</keyword>
<proteinExistence type="predicted"/>
<dbReference type="AlphaFoldDB" id="A0A4Y2F7M8"/>
<evidence type="ECO:0000256" key="2">
    <source>
        <dbReference type="SAM" id="Phobius"/>
    </source>
</evidence>
<reference evidence="3 4" key="1">
    <citation type="journal article" date="2019" name="Sci. Rep.">
        <title>Orb-weaving spider Araneus ventricosus genome elucidates the spidroin gene catalogue.</title>
        <authorList>
            <person name="Kono N."/>
            <person name="Nakamura H."/>
            <person name="Ohtoshi R."/>
            <person name="Moran D.A.P."/>
            <person name="Shinohara A."/>
            <person name="Yoshida Y."/>
            <person name="Fujiwara M."/>
            <person name="Mori M."/>
            <person name="Tomita M."/>
            <person name="Arakawa K."/>
        </authorList>
    </citation>
    <scope>NUCLEOTIDE SEQUENCE [LARGE SCALE GENOMIC DNA]</scope>
</reference>
<name>A0A4Y2F7M8_ARAVE</name>
<feature type="region of interest" description="Disordered" evidence="1">
    <location>
        <begin position="15"/>
        <end position="42"/>
    </location>
</feature>
<keyword evidence="4" id="KW-1185">Reference proteome</keyword>
<comment type="caution">
    <text evidence="3">The sequence shown here is derived from an EMBL/GenBank/DDBJ whole genome shotgun (WGS) entry which is preliminary data.</text>
</comment>
<dbReference type="EMBL" id="BGPR01000842">
    <property type="protein sequence ID" value="GBM37500.1"/>
    <property type="molecule type" value="Genomic_DNA"/>
</dbReference>